<evidence type="ECO:0000256" key="2">
    <source>
        <dbReference type="ARBA" id="ARBA00012387"/>
    </source>
</evidence>
<dbReference type="GO" id="GO:0004475">
    <property type="term" value="F:mannose-1-phosphate guanylyltransferase (GTP) activity"/>
    <property type="evidence" value="ECO:0007669"/>
    <property type="project" value="UniProtKB-EC"/>
</dbReference>
<dbReference type="InterPro" id="IPR005835">
    <property type="entry name" value="NTP_transferase_dom"/>
</dbReference>
<reference evidence="10" key="1">
    <citation type="submission" date="2020-10" db="EMBL/GenBank/DDBJ databases">
        <authorList>
            <person name="Gilroy R."/>
        </authorList>
    </citation>
    <scope>NUCLEOTIDE SEQUENCE</scope>
    <source>
        <strain evidence="10">G3-8215</strain>
    </source>
</reference>
<feature type="domain" description="Nucleotidyl transferase" evidence="8">
    <location>
        <begin position="8"/>
        <end position="284"/>
    </location>
</feature>
<dbReference type="InterPro" id="IPR054566">
    <property type="entry name" value="ManC/GMP-like_b-helix"/>
</dbReference>
<dbReference type="Proteomes" id="UP000725002">
    <property type="component" value="Unassembled WGS sequence"/>
</dbReference>
<dbReference type="PANTHER" id="PTHR46390">
    <property type="entry name" value="MANNOSE-1-PHOSPHATE GUANYLYLTRANSFERASE"/>
    <property type="match status" value="1"/>
</dbReference>
<dbReference type="CDD" id="cd02509">
    <property type="entry name" value="GDP-M1P_Guanylyltransferase"/>
    <property type="match status" value="1"/>
</dbReference>
<dbReference type="Pfam" id="PF22640">
    <property type="entry name" value="ManC_GMP_beta-helix"/>
    <property type="match status" value="1"/>
</dbReference>
<dbReference type="InterPro" id="IPR051161">
    <property type="entry name" value="Mannose-6P_isomerase_type2"/>
</dbReference>
<dbReference type="PANTHER" id="PTHR46390:SF1">
    <property type="entry name" value="MANNOSE-1-PHOSPHATE GUANYLYLTRANSFERASE"/>
    <property type="match status" value="1"/>
</dbReference>
<keyword evidence="6" id="KW-0342">GTP-binding</keyword>
<comment type="catalytic activity">
    <reaction evidence="7">
        <text>alpha-D-mannose 1-phosphate + GTP + H(+) = GDP-alpha-D-mannose + diphosphate</text>
        <dbReference type="Rhea" id="RHEA:15229"/>
        <dbReference type="ChEBI" id="CHEBI:15378"/>
        <dbReference type="ChEBI" id="CHEBI:33019"/>
        <dbReference type="ChEBI" id="CHEBI:37565"/>
        <dbReference type="ChEBI" id="CHEBI:57527"/>
        <dbReference type="ChEBI" id="CHEBI:58409"/>
        <dbReference type="EC" id="2.7.7.13"/>
    </reaction>
</comment>
<evidence type="ECO:0000256" key="3">
    <source>
        <dbReference type="ARBA" id="ARBA00022679"/>
    </source>
</evidence>
<dbReference type="AlphaFoldDB" id="A0A940DRR5"/>
<protein>
    <recommendedName>
        <fullName evidence="2">mannose-1-phosphate guanylyltransferase</fullName>
        <ecNumber evidence="2">2.7.7.13</ecNumber>
    </recommendedName>
</protein>
<dbReference type="SUPFAM" id="SSF53448">
    <property type="entry name" value="Nucleotide-diphospho-sugar transferases"/>
    <property type="match status" value="1"/>
</dbReference>
<evidence type="ECO:0000256" key="4">
    <source>
        <dbReference type="ARBA" id="ARBA00022695"/>
    </source>
</evidence>
<keyword evidence="4 10" id="KW-0548">Nucleotidyltransferase</keyword>
<keyword evidence="5" id="KW-0547">Nucleotide-binding</keyword>
<evidence type="ECO:0000259" key="9">
    <source>
        <dbReference type="Pfam" id="PF22640"/>
    </source>
</evidence>
<evidence type="ECO:0000256" key="6">
    <source>
        <dbReference type="ARBA" id="ARBA00023134"/>
    </source>
</evidence>
<dbReference type="EC" id="2.7.7.13" evidence="2"/>
<evidence type="ECO:0000313" key="10">
    <source>
        <dbReference type="EMBL" id="MBO8483837.1"/>
    </source>
</evidence>
<dbReference type="InterPro" id="IPR049577">
    <property type="entry name" value="GMPP_N"/>
</dbReference>
<reference evidence="10" key="2">
    <citation type="journal article" date="2021" name="PeerJ">
        <title>Extensive microbial diversity within the chicken gut microbiome revealed by metagenomics and culture.</title>
        <authorList>
            <person name="Gilroy R."/>
            <person name="Ravi A."/>
            <person name="Getino M."/>
            <person name="Pursley I."/>
            <person name="Horton D.L."/>
            <person name="Alikhan N.F."/>
            <person name="Baker D."/>
            <person name="Gharbi K."/>
            <person name="Hall N."/>
            <person name="Watson M."/>
            <person name="Adriaenssens E.M."/>
            <person name="Foster-Nyarko E."/>
            <person name="Jarju S."/>
            <person name="Secka A."/>
            <person name="Antonio M."/>
            <person name="Oren A."/>
            <person name="Chaudhuri R.R."/>
            <person name="La Ragione R."/>
            <person name="Hildebrand F."/>
            <person name="Pallen M.J."/>
        </authorList>
    </citation>
    <scope>NUCLEOTIDE SEQUENCE</scope>
    <source>
        <strain evidence="10">G3-8215</strain>
    </source>
</reference>
<dbReference type="GO" id="GO:0009298">
    <property type="term" value="P:GDP-mannose biosynthetic process"/>
    <property type="evidence" value="ECO:0007669"/>
    <property type="project" value="TreeGrafter"/>
</dbReference>
<evidence type="ECO:0000313" key="11">
    <source>
        <dbReference type="Proteomes" id="UP000725002"/>
    </source>
</evidence>
<dbReference type="SUPFAM" id="SSF159283">
    <property type="entry name" value="Guanosine diphospho-D-mannose pyrophosphorylase/mannose-6-phosphate isomerase linker domain"/>
    <property type="match status" value="1"/>
</dbReference>
<accession>A0A940DRR5</accession>
<dbReference type="Pfam" id="PF00483">
    <property type="entry name" value="NTP_transferase"/>
    <property type="match status" value="1"/>
</dbReference>
<sequence>MDNNHYCVIMAGGNGSRLWPASTTACPKQFMDIAETGKTSIRNTYDRFSSIVPKDNILVVTVRKYRDLVLRDIPELKEENLLLEPYARDTAPCIAYAAYTLFKRNPQATMVVTPADHLIDDDEKFREAIVRSIEFVSENNVLMTLGITPTRPDPNFGYIQITGGSAALQKAGAIKVKTFTEKPDVSLAKVFIASGEFFWNSGIFVWTAETIIREMEKHLPEVTRVFSGWEHAVGTPMEEEFISRAYTDCVKISIDYGVMEKTDKAWLYPADFGWSDVGTWESLYGCIGEKDMNGNIFNTAKILTEDSHDVVVYSSTYDKLVAVKGLENYVVIDTGKALLICPKDDKKLKEFTARLSMPGFENYR</sequence>
<dbReference type="EMBL" id="JADILV010000047">
    <property type="protein sequence ID" value="MBO8483837.1"/>
    <property type="molecule type" value="Genomic_DNA"/>
</dbReference>
<evidence type="ECO:0000259" key="8">
    <source>
        <dbReference type="Pfam" id="PF00483"/>
    </source>
</evidence>
<dbReference type="FunFam" id="3.90.550.10:FF:000046">
    <property type="entry name" value="Mannose-1-phosphate guanylyltransferase (GDP)"/>
    <property type="match status" value="1"/>
</dbReference>
<feature type="domain" description="MannoseP isomerase/GMP-like beta-helix" evidence="9">
    <location>
        <begin position="306"/>
        <end position="349"/>
    </location>
</feature>
<dbReference type="Gene3D" id="3.90.550.10">
    <property type="entry name" value="Spore Coat Polysaccharide Biosynthesis Protein SpsA, Chain A"/>
    <property type="match status" value="1"/>
</dbReference>
<evidence type="ECO:0000256" key="5">
    <source>
        <dbReference type="ARBA" id="ARBA00022741"/>
    </source>
</evidence>
<comment type="similarity">
    <text evidence="1">Belongs to the mannose-6-phosphate isomerase type 2 family.</text>
</comment>
<name>A0A940DRR5_9BACT</name>
<comment type="caution">
    <text evidence="10">The sequence shown here is derived from an EMBL/GenBank/DDBJ whole genome shotgun (WGS) entry which is preliminary data.</text>
</comment>
<proteinExistence type="inferred from homology"/>
<dbReference type="InterPro" id="IPR029044">
    <property type="entry name" value="Nucleotide-diphossugar_trans"/>
</dbReference>
<gene>
    <name evidence="10" type="ORF">IAB75_06970</name>
</gene>
<keyword evidence="3" id="KW-0808">Transferase</keyword>
<evidence type="ECO:0000256" key="7">
    <source>
        <dbReference type="ARBA" id="ARBA00047343"/>
    </source>
</evidence>
<evidence type="ECO:0000256" key="1">
    <source>
        <dbReference type="ARBA" id="ARBA00006115"/>
    </source>
</evidence>
<organism evidence="10 11">
    <name type="scientific">Candidatus Cryptobacteroides avicola</name>
    <dbReference type="NCBI Taxonomy" id="2840757"/>
    <lineage>
        <taxon>Bacteria</taxon>
        <taxon>Pseudomonadati</taxon>
        <taxon>Bacteroidota</taxon>
        <taxon>Bacteroidia</taxon>
        <taxon>Bacteroidales</taxon>
        <taxon>Candidatus Cryptobacteroides</taxon>
    </lineage>
</organism>
<dbReference type="GO" id="GO:0005525">
    <property type="term" value="F:GTP binding"/>
    <property type="evidence" value="ECO:0007669"/>
    <property type="project" value="UniProtKB-KW"/>
</dbReference>